<evidence type="ECO:0000313" key="1">
    <source>
        <dbReference type="EMBL" id="ANH80397.1"/>
    </source>
</evidence>
<dbReference type="EMBL" id="CP015772">
    <property type="protein sequence ID" value="ANH80397.1"/>
    <property type="molecule type" value="Genomic_DNA"/>
</dbReference>
<dbReference type="InterPro" id="IPR012334">
    <property type="entry name" value="Pectin_lyas_fold"/>
</dbReference>
<dbReference type="STRING" id="1176587.A8C56_04830"/>
<accession>A0A1A9HYC9</accession>
<gene>
    <name evidence="1" type="ORF">A8C56_04830</name>
</gene>
<dbReference type="InterPro" id="IPR045392">
    <property type="entry name" value="DUF6519"/>
</dbReference>
<protein>
    <recommendedName>
        <fullName evidence="3">Right handed beta helix domain-containing protein</fullName>
    </recommendedName>
</protein>
<dbReference type="Proteomes" id="UP000077667">
    <property type="component" value="Chromosome"/>
</dbReference>
<dbReference type="InterPro" id="IPR011050">
    <property type="entry name" value="Pectin_lyase_fold/virulence"/>
</dbReference>
<dbReference type="SMART" id="SM00710">
    <property type="entry name" value="PbH1"/>
    <property type="match status" value="6"/>
</dbReference>
<name>A0A1A9HYC9_9BACT</name>
<dbReference type="InterPro" id="IPR006626">
    <property type="entry name" value="PbH1"/>
</dbReference>
<organism evidence="1 2">
    <name type="scientific">Niabella ginsenosidivorans</name>
    <dbReference type="NCBI Taxonomy" id="1176587"/>
    <lineage>
        <taxon>Bacteria</taxon>
        <taxon>Pseudomonadati</taxon>
        <taxon>Bacteroidota</taxon>
        <taxon>Chitinophagia</taxon>
        <taxon>Chitinophagales</taxon>
        <taxon>Chitinophagaceae</taxon>
        <taxon>Niabella</taxon>
    </lineage>
</organism>
<dbReference type="Gene3D" id="2.160.20.10">
    <property type="entry name" value="Single-stranded right-handed beta-helix, Pectin lyase-like"/>
    <property type="match status" value="1"/>
</dbReference>
<dbReference type="KEGG" id="nia:A8C56_04830"/>
<evidence type="ECO:0000313" key="2">
    <source>
        <dbReference type="Proteomes" id="UP000077667"/>
    </source>
</evidence>
<reference evidence="1 2" key="1">
    <citation type="submission" date="2016-05" db="EMBL/GenBank/DDBJ databases">
        <title>Niabella ginsenosidivorans BS26 whole genome sequencing.</title>
        <authorList>
            <person name="Im W.T."/>
            <person name="Siddiqi M.Z."/>
        </authorList>
    </citation>
    <scope>NUCLEOTIDE SEQUENCE [LARGE SCALE GENOMIC DNA]</scope>
    <source>
        <strain evidence="1 2">BS26</strain>
    </source>
</reference>
<evidence type="ECO:0008006" key="3">
    <source>
        <dbReference type="Google" id="ProtNLM"/>
    </source>
</evidence>
<dbReference type="Pfam" id="PF20129">
    <property type="entry name" value="DUF6519"/>
    <property type="match status" value="2"/>
</dbReference>
<sequence>MPGDFSRKLFNSKKHYSAVLEQQGRVQLDADWNEQVDIQQYRTHTEAKDVIGLTGVPKKPGGFAISVLQNGSDLGIAAGRIYVDGLLFELEAGGATSYLHQPHYRSPDLSFFNPPSSPLSPPASPPVAALKNGTYIVYLKGWQQEVNFWDDPQIQEVALGEADTTVRLKNLWQVRLLPVSAINSASTCTTVFPEWDSLVARPTGTLNVQAVQNTAVQQPCVLPPSSGFTGLENQLYRVQILKSGDRNTARYIWARNNASIETSIIKVSGSVAQVADTGKDEVLGFTNGQWVQIVETEPTIDGNQLVQIESVDIATGAITFKTSIVQYETKSGLKLRRWDVQGTAMENGISMQNGWVNLENGIRLSFSAGTYNEGDYWLIPARTATAGIEWPVDSAKNPVPMAPSGIRRHYCRLALIVVQNGQLSSTDCRPLFPSLTEICAEDICFNSNTCNFPSNIKNVQQALDQLCQKTGGGLCTYVAKPGNGWEAVFESVKAGMDAQICLPAGQYPLEKPVTVSGKGNLRLVGSGLATSILSPKAEAAVLFDKCSSVTITDLHAEGGTASPNDKSLVKGLNGIFNFTGCSSVTMHHVSLKTGSGTLRSCTGITVKGTTELPTAVRIEDCDLSVGGWQQGILVVNTGACYIERNTISTYVSDNNPGLSRAAIKDLLVSNIHEGVIGRTKGSGANNVTITSGNFTVNFRTDPSLKGDWQRAMTASYPAPARSVMELQKRISDLALKLITDKRLQDAYVNIAALIKSVVAAATAGTIAAQGITIGGQTGKDLFINNNIISNVLQGVHVGVSHRTATRNPDTLGNVSITGNSISVFLPRVLGKQDRYGIFIGNCKNALVENNTLYINRSAGNTSAIDGIRVWGILGPRLMITKNFAGAADGNQKSSFDIGININPLQQKPSNAQWVVLWNVVPSKAVSVQVKNGAVSVAGTNTP</sequence>
<dbReference type="SUPFAM" id="SSF51126">
    <property type="entry name" value="Pectin lyase-like"/>
    <property type="match status" value="1"/>
</dbReference>
<dbReference type="AlphaFoldDB" id="A0A1A9HYC9"/>
<dbReference type="OrthoDB" id="134981at2"/>
<dbReference type="RefSeq" id="WP_067752791.1">
    <property type="nucleotide sequence ID" value="NZ_CP015772.1"/>
</dbReference>
<proteinExistence type="predicted"/>
<keyword evidence="2" id="KW-1185">Reference proteome</keyword>